<gene>
    <name evidence="3" type="ORF">KYC_22261</name>
</gene>
<dbReference type="EMBL" id="AGUF01000071">
    <property type="protein sequence ID" value="EHK64112.1"/>
    <property type="molecule type" value="Genomic_DNA"/>
</dbReference>
<dbReference type="PATRIC" id="fig|477184.5.peg.4374"/>
<organism evidence="3 4">
    <name type="scientific">Achromobacter arsenitoxydans SY8</name>
    <dbReference type="NCBI Taxonomy" id="477184"/>
    <lineage>
        <taxon>Bacteria</taxon>
        <taxon>Pseudomonadati</taxon>
        <taxon>Pseudomonadota</taxon>
        <taxon>Betaproteobacteria</taxon>
        <taxon>Burkholderiales</taxon>
        <taxon>Alcaligenaceae</taxon>
        <taxon>Achromobacter</taxon>
    </lineage>
</organism>
<dbReference type="PRINTS" id="PR01438">
    <property type="entry name" value="UNVRSLSTRESS"/>
</dbReference>
<dbReference type="PANTHER" id="PTHR46268:SF6">
    <property type="entry name" value="UNIVERSAL STRESS PROTEIN UP12"/>
    <property type="match status" value="1"/>
</dbReference>
<evidence type="ECO:0000313" key="4">
    <source>
        <dbReference type="Proteomes" id="UP000003113"/>
    </source>
</evidence>
<protein>
    <submittedName>
        <fullName evidence="3">Universal stress family protein 1</fullName>
    </submittedName>
</protein>
<keyword evidence="4" id="KW-1185">Reference proteome</keyword>
<evidence type="ECO:0000259" key="2">
    <source>
        <dbReference type="Pfam" id="PF00582"/>
    </source>
</evidence>
<proteinExistence type="inferred from homology"/>
<comment type="caution">
    <text evidence="3">The sequence shown here is derived from an EMBL/GenBank/DDBJ whole genome shotgun (WGS) entry which is preliminary data.</text>
</comment>
<dbReference type="Pfam" id="PF00582">
    <property type="entry name" value="Usp"/>
    <property type="match status" value="1"/>
</dbReference>
<dbReference type="InterPro" id="IPR006015">
    <property type="entry name" value="Universal_stress_UspA"/>
</dbReference>
<dbReference type="InterPro" id="IPR014729">
    <property type="entry name" value="Rossmann-like_a/b/a_fold"/>
</dbReference>
<feature type="domain" description="UspA" evidence="2">
    <location>
        <begin position="2"/>
        <end position="139"/>
    </location>
</feature>
<dbReference type="Gene3D" id="3.40.50.620">
    <property type="entry name" value="HUPs"/>
    <property type="match status" value="1"/>
</dbReference>
<accession>H0FCE3</accession>
<dbReference type="AlphaFoldDB" id="H0FCE3"/>
<name>H0FCE3_9BURK</name>
<dbReference type="InterPro" id="IPR006016">
    <property type="entry name" value="UspA"/>
</dbReference>
<dbReference type="STRING" id="477184.KYC_22261"/>
<reference evidence="3 4" key="1">
    <citation type="journal article" date="2012" name="J. Bacteriol.">
        <title>Genome sequence of the highly efficient arsenite-oxidizing bacterium Achromobacter arsenitoxydans SY8.</title>
        <authorList>
            <person name="Li X."/>
            <person name="Hu Y."/>
            <person name="Gong J."/>
            <person name="Lin Y."/>
            <person name="Johnstone L."/>
            <person name="Rensing C."/>
            <person name="Wang G."/>
        </authorList>
    </citation>
    <scope>NUCLEOTIDE SEQUENCE [LARGE SCALE GENOMIC DNA]</scope>
    <source>
        <strain evidence="3 4">SY8</strain>
    </source>
</reference>
<comment type="similarity">
    <text evidence="1">Belongs to the universal stress protein A family.</text>
</comment>
<dbReference type="Proteomes" id="UP000003113">
    <property type="component" value="Unassembled WGS sequence"/>
</dbReference>
<sequence length="139" mass="14856">MNTIILATDGSEHSDKAARYLVESPLLNRDFVVHVVHCEPDVGGDVKSFIGKADIDAWHHEESGKAMKSVVDILSAGSVGHECHELVGFTPEKIVEYAKQSGAAAIVMGSHHHSALLNLIRGSVSGRIMAHSPCPVLLV</sequence>
<dbReference type="SUPFAM" id="SSF52402">
    <property type="entry name" value="Adenine nucleotide alpha hydrolases-like"/>
    <property type="match status" value="1"/>
</dbReference>
<dbReference type="RefSeq" id="WP_008166552.1">
    <property type="nucleotide sequence ID" value="NZ_AGUF01000071.1"/>
</dbReference>
<dbReference type="PANTHER" id="PTHR46268">
    <property type="entry name" value="STRESS RESPONSE PROTEIN NHAX"/>
    <property type="match status" value="1"/>
</dbReference>
<evidence type="ECO:0000313" key="3">
    <source>
        <dbReference type="EMBL" id="EHK64112.1"/>
    </source>
</evidence>
<dbReference type="OrthoDB" id="9792500at2"/>
<dbReference type="CDD" id="cd00293">
    <property type="entry name" value="USP-like"/>
    <property type="match status" value="1"/>
</dbReference>
<dbReference type="eggNOG" id="COG0589">
    <property type="taxonomic scope" value="Bacteria"/>
</dbReference>
<evidence type="ECO:0000256" key="1">
    <source>
        <dbReference type="ARBA" id="ARBA00008791"/>
    </source>
</evidence>